<feature type="transmembrane region" description="Helical" evidence="1">
    <location>
        <begin position="353"/>
        <end position="374"/>
    </location>
</feature>
<proteinExistence type="predicted"/>
<organism evidence="2 3">
    <name type="scientific">Luteolibacter flavescens</name>
    <dbReference type="NCBI Taxonomy" id="1859460"/>
    <lineage>
        <taxon>Bacteria</taxon>
        <taxon>Pseudomonadati</taxon>
        <taxon>Verrucomicrobiota</taxon>
        <taxon>Verrucomicrobiia</taxon>
        <taxon>Verrucomicrobiales</taxon>
        <taxon>Verrucomicrobiaceae</taxon>
        <taxon>Luteolibacter</taxon>
    </lineage>
</organism>
<keyword evidence="1" id="KW-0812">Transmembrane</keyword>
<keyword evidence="1" id="KW-1133">Transmembrane helix</keyword>
<gene>
    <name evidence="2" type="ORF">OKA04_13015</name>
</gene>
<evidence type="ECO:0000313" key="3">
    <source>
        <dbReference type="Proteomes" id="UP001207930"/>
    </source>
</evidence>
<protein>
    <submittedName>
        <fullName evidence="2">Uncharacterized protein</fullName>
    </submittedName>
</protein>
<accession>A0ABT3FPZ8</accession>
<feature type="transmembrane region" description="Helical" evidence="1">
    <location>
        <begin position="506"/>
        <end position="527"/>
    </location>
</feature>
<comment type="caution">
    <text evidence="2">The sequence shown here is derived from an EMBL/GenBank/DDBJ whole genome shotgun (WGS) entry which is preliminary data.</text>
</comment>
<dbReference type="EMBL" id="JAPDDS010000006">
    <property type="protein sequence ID" value="MCW1885653.1"/>
    <property type="molecule type" value="Genomic_DNA"/>
</dbReference>
<keyword evidence="3" id="KW-1185">Reference proteome</keyword>
<name>A0ABT3FPZ8_9BACT</name>
<sequence length="607" mass="67007">MRRALLSVSAVLLTGAVAAVILHLAWQTFLLRQVTMMSSRELYAVGDDPGKTALVVDHLRRVAPTLPLGLHPKAGSPEETADILARDPGDLAMLQQHVTRQVDWTDHSADIDWENVARLDPDNALYPLLRITPQLAKAHGDINTRLYNGAIRVSSKADFDKALELFSEAAAKPVYVDHATSLQRQQMDAFPSPRSLTEEMIALEISELVRPTFKSDSDALETLAEAHCQALLADGDMDGLKNFFDKWKHVTERVIDSPQAGEFSNDGILAQLEDMGGSILWGLDGFVMTDEIAEAEHRISILSRLTSSHDPLSPEMEFSIGFRLRSTARIPASITPEETLPSKLAEFAFMHRVLLAPISFLALVFAGLVGLETCRRSVAVKRLARGLMPLLKKEDHLWIVGLGLALPWLWWGGITRMTPLGWTDRGMDEVWSPLIWIIQPSAGFILSAVMLLQTARWRWGVRGGVIGLGVSHAWIGWGVAALTGLSIPAAGALRYFDTLSGDEEKIYLIATGGMAACGILWLLWQGIMALFSTRLASLRPNLVMRATLPWAMTGVATLLIAVPVSMAMERHWMAKDPLFSPWTSKTHVNALRERQAAEIKEMASEWE</sequence>
<dbReference type="RefSeq" id="WP_264501608.1">
    <property type="nucleotide sequence ID" value="NZ_JAPDDS010000006.1"/>
</dbReference>
<keyword evidence="1" id="KW-0472">Membrane</keyword>
<evidence type="ECO:0000256" key="1">
    <source>
        <dbReference type="SAM" id="Phobius"/>
    </source>
</evidence>
<feature type="transmembrane region" description="Helical" evidence="1">
    <location>
        <begin position="464"/>
        <end position="486"/>
    </location>
</feature>
<reference evidence="2 3" key="1">
    <citation type="submission" date="2022-10" db="EMBL/GenBank/DDBJ databases">
        <title>Luteolibacter flavescens strain MCCC 1K03193, whole genome shotgun sequencing project.</title>
        <authorList>
            <person name="Zhao G."/>
            <person name="Shen L."/>
        </authorList>
    </citation>
    <scope>NUCLEOTIDE SEQUENCE [LARGE SCALE GENOMIC DNA]</scope>
    <source>
        <strain evidence="2 3">MCCC 1K03193</strain>
    </source>
</reference>
<feature type="transmembrane region" description="Helical" evidence="1">
    <location>
        <begin position="434"/>
        <end position="452"/>
    </location>
</feature>
<evidence type="ECO:0000313" key="2">
    <source>
        <dbReference type="EMBL" id="MCW1885653.1"/>
    </source>
</evidence>
<feature type="transmembrane region" description="Helical" evidence="1">
    <location>
        <begin position="548"/>
        <end position="568"/>
    </location>
</feature>
<dbReference type="Proteomes" id="UP001207930">
    <property type="component" value="Unassembled WGS sequence"/>
</dbReference>
<feature type="transmembrane region" description="Helical" evidence="1">
    <location>
        <begin position="395"/>
        <end position="414"/>
    </location>
</feature>